<name>A0A2P2N0A2_RHIMU</name>
<protein>
    <submittedName>
        <fullName evidence="1">Uncharacterized protein</fullName>
    </submittedName>
</protein>
<dbReference type="AlphaFoldDB" id="A0A2P2N0A2"/>
<organism evidence="1">
    <name type="scientific">Rhizophora mucronata</name>
    <name type="common">Asiatic mangrove</name>
    <dbReference type="NCBI Taxonomy" id="61149"/>
    <lineage>
        <taxon>Eukaryota</taxon>
        <taxon>Viridiplantae</taxon>
        <taxon>Streptophyta</taxon>
        <taxon>Embryophyta</taxon>
        <taxon>Tracheophyta</taxon>
        <taxon>Spermatophyta</taxon>
        <taxon>Magnoliopsida</taxon>
        <taxon>eudicotyledons</taxon>
        <taxon>Gunneridae</taxon>
        <taxon>Pentapetalae</taxon>
        <taxon>rosids</taxon>
        <taxon>fabids</taxon>
        <taxon>Malpighiales</taxon>
        <taxon>Rhizophoraceae</taxon>
        <taxon>Rhizophora</taxon>
    </lineage>
</organism>
<evidence type="ECO:0000313" key="1">
    <source>
        <dbReference type="EMBL" id="MBX35902.1"/>
    </source>
</evidence>
<sequence length="52" mass="6081">MHLIAYQQKYLIHINSTKENFNLVFITIEFFKTSHQKLSIISIIDTVILAMA</sequence>
<accession>A0A2P2N0A2</accession>
<proteinExistence type="predicted"/>
<dbReference type="EMBL" id="GGEC01055418">
    <property type="protein sequence ID" value="MBX35902.1"/>
    <property type="molecule type" value="Transcribed_RNA"/>
</dbReference>
<reference evidence="1" key="1">
    <citation type="submission" date="2018-02" db="EMBL/GenBank/DDBJ databases">
        <title>Rhizophora mucronata_Transcriptome.</title>
        <authorList>
            <person name="Meera S.P."/>
            <person name="Sreeshan A."/>
            <person name="Augustine A."/>
        </authorList>
    </citation>
    <scope>NUCLEOTIDE SEQUENCE</scope>
    <source>
        <tissue evidence="1">Leaf</tissue>
    </source>
</reference>